<organism evidence="1 2">
    <name type="scientific">Corallococcus terminator</name>
    <dbReference type="NCBI Taxonomy" id="2316733"/>
    <lineage>
        <taxon>Bacteria</taxon>
        <taxon>Pseudomonadati</taxon>
        <taxon>Myxococcota</taxon>
        <taxon>Myxococcia</taxon>
        <taxon>Myxococcales</taxon>
        <taxon>Cystobacterineae</taxon>
        <taxon>Myxococcaceae</taxon>
        <taxon>Corallococcus</taxon>
    </lineage>
</organism>
<name>A0A3A8IIZ2_9BACT</name>
<reference evidence="2" key="1">
    <citation type="submission" date="2018-09" db="EMBL/GenBank/DDBJ databases">
        <authorList>
            <person name="Livingstone P.G."/>
            <person name="Whitworth D.E."/>
        </authorList>
    </citation>
    <scope>NUCLEOTIDE SEQUENCE [LARGE SCALE GENOMIC DNA]</scope>
    <source>
        <strain evidence="2">CA054A</strain>
    </source>
</reference>
<keyword evidence="2" id="KW-1185">Reference proteome</keyword>
<dbReference type="Proteomes" id="UP000268094">
    <property type="component" value="Unassembled WGS sequence"/>
</dbReference>
<gene>
    <name evidence="1" type="ORF">D7V88_28245</name>
</gene>
<sequence length="62" mass="6721">MKFTSKDVSALLSDVEGTQDLVGHACGSSNMNGIAYTWNGTNWQGIYYPQFALPRGEDSTSC</sequence>
<comment type="caution">
    <text evidence="1">The sequence shown here is derived from an EMBL/GenBank/DDBJ whole genome shotgun (WGS) entry which is preliminary data.</text>
</comment>
<evidence type="ECO:0000313" key="1">
    <source>
        <dbReference type="EMBL" id="RKG79810.1"/>
    </source>
</evidence>
<dbReference type="EMBL" id="RAVZ01000237">
    <property type="protein sequence ID" value="RKG79810.1"/>
    <property type="molecule type" value="Genomic_DNA"/>
</dbReference>
<evidence type="ECO:0000313" key="2">
    <source>
        <dbReference type="Proteomes" id="UP000268094"/>
    </source>
</evidence>
<accession>A0A3A8IIZ2</accession>
<dbReference type="AlphaFoldDB" id="A0A3A8IIZ2"/>
<proteinExistence type="predicted"/>
<dbReference type="RefSeq" id="WP_120543732.1">
    <property type="nucleotide sequence ID" value="NZ_RAVZ01000237.1"/>
</dbReference>
<dbReference type="OrthoDB" id="5520901at2"/>
<protein>
    <submittedName>
        <fullName evidence="1">Uncharacterized protein</fullName>
    </submittedName>
</protein>